<proteinExistence type="inferred from homology"/>
<dbReference type="KEGG" id="osu:NT6N_21750"/>
<name>A0AAT9FM86_9BACT</name>
<keyword evidence="4 7" id="KW-0812">Transmembrane</keyword>
<dbReference type="PRINTS" id="PR01837">
    <property type="entry name" value="MGTCSAPBPROT"/>
</dbReference>
<sequence>MIDQIASDPGLLAIPAALVTEFNPAGVWRNLCMLGIAYLLSLPIGWDREKTARSAGIRTFPLVAVSSCAFVLMAVDMENQVNGEIFSRAYSGIITGLGFLGGGVILKQSKKVHGMSTAAAIWLTGALGVACALERYENAVALALVCYLSLRFGKVVNGGEEANSEESRQADS</sequence>
<dbReference type="GO" id="GO:0005886">
    <property type="term" value="C:plasma membrane"/>
    <property type="evidence" value="ECO:0007669"/>
    <property type="project" value="UniProtKB-SubCell"/>
</dbReference>
<feature type="transmembrane region" description="Helical" evidence="7">
    <location>
        <begin position="57"/>
        <end position="75"/>
    </location>
</feature>
<dbReference type="EMBL" id="AP026866">
    <property type="protein sequence ID" value="BDS07135.1"/>
    <property type="molecule type" value="Genomic_DNA"/>
</dbReference>
<feature type="transmembrane region" description="Helical" evidence="7">
    <location>
        <begin position="27"/>
        <end position="45"/>
    </location>
</feature>
<organism evidence="9">
    <name type="scientific">Oceaniferula spumae</name>
    <dbReference type="NCBI Taxonomy" id="2979115"/>
    <lineage>
        <taxon>Bacteria</taxon>
        <taxon>Pseudomonadati</taxon>
        <taxon>Verrucomicrobiota</taxon>
        <taxon>Verrucomicrobiia</taxon>
        <taxon>Verrucomicrobiales</taxon>
        <taxon>Verrucomicrobiaceae</taxon>
        <taxon>Oceaniferula</taxon>
    </lineage>
</organism>
<dbReference type="AlphaFoldDB" id="A0AAT9FM86"/>
<feature type="transmembrane region" description="Helical" evidence="7">
    <location>
        <begin position="87"/>
        <end position="106"/>
    </location>
</feature>
<feature type="domain" description="MgtC/SapB/SrpB/YhiD N-terminal" evidence="8">
    <location>
        <begin position="34"/>
        <end position="156"/>
    </location>
</feature>
<evidence type="ECO:0000256" key="1">
    <source>
        <dbReference type="ARBA" id="ARBA00004651"/>
    </source>
</evidence>
<evidence type="ECO:0000256" key="2">
    <source>
        <dbReference type="ARBA" id="ARBA00009298"/>
    </source>
</evidence>
<reference evidence="9" key="1">
    <citation type="submission" date="2024-07" db="EMBL/GenBank/DDBJ databases">
        <title>Complete genome sequence of Verrucomicrobiaceae bacterium NT6N.</title>
        <authorList>
            <person name="Huang C."/>
            <person name="Takami H."/>
            <person name="Hamasaki K."/>
        </authorList>
    </citation>
    <scope>NUCLEOTIDE SEQUENCE</scope>
    <source>
        <strain evidence="9">NT6N</strain>
    </source>
</reference>
<evidence type="ECO:0000259" key="8">
    <source>
        <dbReference type="Pfam" id="PF02308"/>
    </source>
</evidence>
<gene>
    <name evidence="9" type="ORF">NT6N_21750</name>
</gene>
<keyword evidence="3" id="KW-1003">Cell membrane</keyword>
<keyword evidence="5 7" id="KW-1133">Transmembrane helix</keyword>
<keyword evidence="6 7" id="KW-0472">Membrane</keyword>
<dbReference type="PANTHER" id="PTHR33778">
    <property type="entry name" value="PROTEIN MGTC"/>
    <property type="match status" value="1"/>
</dbReference>
<evidence type="ECO:0000313" key="9">
    <source>
        <dbReference type="EMBL" id="BDS07135.1"/>
    </source>
</evidence>
<comment type="similarity">
    <text evidence="2">Belongs to the MgtC/SapB family.</text>
</comment>
<evidence type="ECO:0000256" key="3">
    <source>
        <dbReference type="ARBA" id="ARBA00022475"/>
    </source>
</evidence>
<accession>A0AAT9FM86</accession>
<evidence type="ECO:0000256" key="4">
    <source>
        <dbReference type="ARBA" id="ARBA00022692"/>
    </source>
</evidence>
<evidence type="ECO:0000256" key="7">
    <source>
        <dbReference type="SAM" id="Phobius"/>
    </source>
</evidence>
<dbReference type="PANTHER" id="PTHR33778:SF1">
    <property type="entry name" value="MAGNESIUM TRANSPORTER YHID-RELATED"/>
    <property type="match status" value="1"/>
</dbReference>
<dbReference type="InterPro" id="IPR049177">
    <property type="entry name" value="MgtC_SapB_SrpB_YhiD_N"/>
</dbReference>
<dbReference type="InterPro" id="IPR003416">
    <property type="entry name" value="MgtC/SapB/SrpB/YhiD_fam"/>
</dbReference>
<dbReference type="Pfam" id="PF02308">
    <property type="entry name" value="MgtC"/>
    <property type="match status" value="1"/>
</dbReference>
<comment type="subcellular location">
    <subcellularLocation>
        <location evidence="1">Cell membrane</location>
        <topology evidence="1">Multi-pass membrane protein</topology>
    </subcellularLocation>
</comment>
<evidence type="ECO:0000256" key="6">
    <source>
        <dbReference type="ARBA" id="ARBA00023136"/>
    </source>
</evidence>
<protein>
    <recommendedName>
        <fullName evidence="8">MgtC/SapB/SrpB/YhiD N-terminal domain-containing protein</fullName>
    </recommendedName>
</protein>
<evidence type="ECO:0000256" key="5">
    <source>
        <dbReference type="ARBA" id="ARBA00022989"/>
    </source>
</evidence>